<dbReference type="Proteomes" id="UP000784294">
    <property type="component" value="Unassembled WGS sequence"/>
</dbReference>
<keyword evidence="2" id="KW-1185">Reference proteome</keyword>
<name>A0A448XQP1_9PLAT</name>
<dbReference type="AlphaFoldDB" id="A0A448XQP1"/>
<comment type="caution">
    <text evidence="1">The sequence shown here is derived from an EMBL/GenBank/DDBJ whole genome shotgun (WGS) entry which is preliminary data.</text>
</comment>
<proteinExistence type="predicted"/>
<gene>
    <name evidence="1" type="ORF">PXEA_LOCUS35991</name>
</gene>
<protein>
    <submittedName>
        <fullName evidence="1">Uncharacterized protein</fullName>
    </submittedName>
</protein>
<evidence type="ECO:0000313" key="2">
    <source>
        <dbReference type="Proteomes" id="UP000784294"/>
    </source>
</evidence>
<accession>A0A448XQP1</accession>
<organism evidence="1 2">
    <name type="scientific">Protopolystoma xenopodis</name>
    <dbReference type="NCBI Taxonomy" id="117903"/>
    <lineage>
        <taxon>Eukaryota</taxon>
        <taxon>Metazoa</taxon>
        <taxon>Spiralia</taxon>
        <taxon>Lophotrochozoa</taxon>
        <taxon>Platyhelminthes</taxon>
        <taxon>Monogenea</taxon>
        <taxon>Polyopisthocotylea</taxon>
        <taxon>Polystomatidea</taxon>
        <taxon>Polystomatidae</taxon>
        <taxon>Protopolystoma</taxon>
    </lineage>
</organism>
<dbReference type="EMBL" id="CAAALY010275067">
    <property type="protein sequence ID" value="VEL42551.1"/>
    <property type="molecule type" value="Genomic_DNA"/>
</dbReference>
<reference evidence="1" key="1">
    <citation type="submission" date="2018-11" db="EMBL/GenBank/DDBJ databases">
        <authorList>
            <consortium name="Pathogen Informatics"/>
        </authorList>
    </citation>
    <scope>NUCLEOTIDE SEQUENCE</scope>
</reference>
<evidence type="ECO:0000313" key="1">
    <source>
        <dbReference type="EMBL" id="VEL42551.1"/>
    </source>
</evidence>
<sequence length="65" mass="7145">MPTQFLVCQTAKPTPTARLEQEQEEKGGAGDGIGLNDGRCVELINKGAIRSLVDKEHMRSFSWAQ</sequence>